<accession>D6ZZB4</accession>
<dbReference type="KEGG" id="sno:Snov_2903"/>
<protein>
    <submittedName>
        <fullName evidence="1">Uncharacterized protein</fullName>
    </submittedName>
</protein>
<dbReference type="EMBL" id="CP002026">
    <property type="protein sequence ID" value="ADH90186.1"/>
    <property type="molecule type" value="Genomic_DNA"/>
</dbReference>
<dbReference type="Proteomes" id="UP000006633">
    <property type="component" value="Chromosome"/>
</dbReference>
<evidence type="ECO:0000313" key="1">
    <source>
        <dbReference type="EMBL" id="ADH89250.1"/>
    </source>
</evidence>
<dbReference type="KEGG" id="sno:Snov_1950"/>
<dbReference type="EMBL" id="CP002026">
    <property type="protein sequence ID" value="ADH89250.1"/>
    <property type="molecule type" value="Genomic_DNA"/>
</dbReference>
<dbReference type="HOGENOM" id="CLU_2755719_0_0_5"/>
<organism evidence="1 3">
    <name type="scientific">Ancylobacter novellus (strain ATCC 8093 / DSM 506 / JCM 20403 / CCM 1077 / IAM 12100 / NBRC 12443 / NCIMB 10456)</name>
    <name type="common">Starkeya novella</name>
    <dbReference type="NCBI Taxonomy" id="639283"/>
    <lineage>
        <taxon>Bacteria</taxon>
        <taxon>Pseudomonadati</taxon>
        <taxon>Pseudomonadota</taxon>
        <taxon>Alphaproteobacteria</taxon>
        <taxon>Hyphomicrobiales</taxon>
        <taxon>Xanthobacteraceae</taxon>
        <taxon>Ancylobacter</taxon>
    </lineage>
</organism>
<reference evidence="1 3" key="1">
    <citation type="journal article" date="2012" name="Stand. Genomic Sci.">
        <title>Complete genome sequence of the facultatively chemolithoautotrophic and methylotrophic alpha Proteobacterium Starkeya novella type strain (ATCC 8093(T)).</title>
        <authorList>
            <person name="Kappler U."/>
            <person name="Davenport K."/>
            <person name="Beatson S."/>
            <person name="Lucas S."/>
            <person name="Lapidus A."/>
            <person name="Copeland A."/>
            <person name="Berry K.W."/>
            <person name="Glavina Del Rio T."/>
            <person name="Hammon N."/>
            <person name="Dalin E."/>
            <person name="Tice H."/>
            <person name="Pitluck S."/>
            <person name="Richardson P."/>
            <person name="Bruce D."/>
            <person name="Goodwin L.A."/>
            <person name="Han C."/>
            <person name="Tapia R."/>
            <person name="Detter J.C."/>
            <person name="Chang Y.J."/>
            <person name="Jeffries C.D."/>
            <person name="Land M."/>
            <person name="Hauser L."/>
            <person name="Kyrpides N.C."/>
            <person name="Goker M."/>
            <person name="Ivanova N."/>
            <person name="Klenk H.P."/>
            <person name="Woyke T."/>
        </authorList>
    </citation>
    <scope>NUCLEOTIDE SEQUENCE [LARGE SCALE GENOMIC DNA]</scope>
    <source>
        <strain evidence="3">ATCC 8093 / DSM 506 / JCM 20403 / CCM 1077 / IAM 12100 / NBRC 12443 / NCIMB 10456</strain>
        <strain evidence="1">DSM 506</strain>
    </source>
</reference>
<keyword evidence="3" id="KW-1185">Reference proteome</keyword>
<name>D6ZZB4_ANCN5</name>
<dbReference type="AlphaFoldDB" id="D6ZZB4"/>
<evidence type="ECO:0000313" key="3">
    <source>
        <dbReference type="Proteomes" id="UP000006633"/>
    </source>
</evidence>
<proteinExistence type="predicted"/>
<dbReference type="RefSeq" id="WP_013166754.1">
    <property type="nucleotide sequence ID" value="NC_014217.1"/>
</dbReference>
<gene>
    <name evidence="1" type="ordered locus">Snov_1950</name>
    <name evidence="2" type="ordered locus">Snov_2903</name>
</gene>
<evidence type="ECO:0000313" key="2">
    <source>
        <dbReference type="EMBL" id="ADH90186.1"/>
    </source>
</evidence>
<sequence length="70" mass="7958">MRADMSESTIRRRLAKVGFRLQKTPAHHWTRAEFGTGYEVVDEGDMLILGCSQRPYDATLEDVRTFVAGL</sequence>